<feature type="transmembrane region" description="Helical" evidence="1">
    <location>
        <begin position="6"/>
        <end position="23"/>
    </location>
</feature>
<gene>
    <name evidence="2" type="ordered locus">Clole_1060</name>
</gene>
<keyword evidence="1" id="KW-0472">Membrane</keyword>
<dbReference type="EMBL" id="CP002582">
    <property type="protein sequence ID" value="ADZ82791.1"/>
    <property type="molecule type" value="Genomic_DNA"/>
</dbReference>
<evidence type="ECO:0000313" key="2">
    <source>
        <dbReference type="EMBL" id="ADZ82791.1"/>
    </source>
</evidence>
<organism evidence="2 3">
    <name type="scientific">Cellulosilyticum lentocellum (strain ATCC 49066 / DSM 5427 / NCIMB 11756 / RHM5)</name>
    <name type="common">Clostridium lentocellum</name>
    <dbReference type="NCBI Taxonomy" id="642492"/>
    <lineage>
        <taxon>Bacteria</taxon>
        <taxon>Bacillati</taxon>
        <taxon>Bacillota</taxon>
        <taxon>Clostridia</taxon>
        <taxon>Lachnospirales</taxon>
        <taxon>Cellulosilyticaceae</taxon>
        <taxon>Cellulosilyticum</taxon>
    </lineage>
</organism>
<evidence type="ECO:0000313" key="3">
    <source>
        <dbReference type="Proteomes" id="UP000008467"/>
    </source>
</evidence>
<dbReference type="Proteomes" id="UP000008467">
    <property type="component" value="Chromosome"/>
</dbReference>
<reference evidence="2 3" key="1">
    <citation type="journal article" date="2011" name="J. Bacteriol.">
        <title>Complete genome sequence of the cellulose-degrading bacterium Cellulosilyticum lentocellum.</title>
        <authorList>
            <consortium name="US DOE Joint Genome Institute"/>
            <person name="Miller D.A."/>
            <person name="Suen G."/>
            <person name="Bruce D."/>
            <person name="Copeland A."/>
            <person name="Cheng J.F."/>
            <person name="Detter C."/>
            <person name="Goodwin L.A."/>
            <person name="Han C.S."/>
            <person name="Hauser L.J."/>
            <person name="Land M.L."/>
            <person name="Lapidus A."/>
            <person name="Lucas S."/>
            <person name="Meincke L."/>
            <person name="Pitluck S."/>
            <person name="Tapia R."/>
            <person name="Teshima H."/>
            <person name="Woyke T."/>
            <person name="Fox B.G."/>
            <person name="Angert E.R."/>
            <person name="Currie C.R."/>
        </authorList>
    </citation>
    <scope>NUCLEOTIDE SEQUENCE [LARGE SCALE GENOMIC DNA]</scope>
    <source>
        <strain evidence="3">ATCC 49066 / DSM 5427 / NCIMB 11756 / RHM5</strain>
    </source>
</reference>
<dbReference type="KEGG" id="cle:Clole_1060"/>
<accession>F2JRX7</accession>
<keyword evidence="1" id="KW-1133">Transmembrane helix</keyword>
<feature type="transmembrane region" description="Helical" evidence="1">
    <location>
        <begin position="102"/>
        <end position="120"/>
    </location>
</feature>
<keyword evidence="3" id="KW-1185">Reference proteome</keyword>
<name>F2JRX7_CELLD</name>
<evidence type="ECO:0000256" key="1">
    <source>
        <dbReference type="SAM" id="Phobius"/>
    </source>
</evidence>
<dbReference type="RefSeq" id="WP_013656090.1">
    <property type="nucleotide sequence ID" value="NC_015275.1"/>
</dbReference>
<keyword evidence="1" id="KW-0812">Transmembrane</keyword>
<dbReference type="HOGENOM" id="CLU_1092790_0_0_9"/>
<proteinExistence type="predicted"/>
<feature type="transmembrane region" description="Helical" evidence="1">
    <location>
        <begin position="126"/>
        <end position="146"/>
    </location>
</feature>
<protein>
    <submittedName>
        <fullName evidence="2">Uncharacterized protein</fullName>
    </submittedName>
</protein>
<dbReference type="AlphaFoldDB" id="F2JRX7"/>
<sequence length="254" mass="29241">MLIFLLIFEIAIILITILSHIMLEKKYKEIERSTHIYTNKRAYRTEESIAFIDDIIKRYQKFTDQENESPDVYSMIKSSLLKEYIGKFTFIGVNNVAHKSKYVMWGIIVLEMAIGYINNVTTSFEGVVVIISSILLAIGAEMYIIIKALEEKKEAIIVSVEDYILNAYPLHVNKEVKVNNIGQETVLEKEQTKELVVLTQAKNKALSYVISEDKEDKKDKKDKKGSDTNKYKIESKEGLTERDIIGFINNLNKL</sequence>